<protein>
    <submittedName>
        <fullName evidence="3">HDOD domain-containing protein</fullName>
    </submittedName>
</protein>
<dbReference type="InterPro" id="IPR014408">
    <property type="entry name" value="dGMP_Pdiesterase_EAL/HD-GYP"/>
</dbReference>
<dbReference type="RefSeq" id="WP_137422885.1">
    <property type="nucleotide sequence ID" value="NZ_CP040098.1"/>
</dbReference>
<proteinExistence type="predicted"/>
<dbReference type="KEGG" id="dax:FDQ92_01090"/>
<dbReference type="PROSITE" id="PS50883">
    <property type="entry name" value="EAL"/>
    <property type="match status" value="1"/>
</dbReference>
<dbReference type="AlphaFoldDB" id="A0A4P8L1X6"/>
<dbReference type="Gene3D" id="1.10.3210.10">
    <property type="entry name" value="Hypothetical protein af1432"/>
    <property type="match status" value="1"/>
</dbReference>
<dbReference type="InterPro" id="IPR001633">
    <property type="entry name" value="EAL_dom"/>
</dbReference>
<keyword evidence="4" id="KW-1185">Reference proteome</keyword>
<dbReference type="InterPro" id="IPR052340">
    <property type="entry name" value="RNase_Y/CdgJ"/>
</dbReference>
<dbReference type="PIRSF" id="PIRSF003180">
    <property type="entry name" value="DiGMPpdiest_YuxH"/>
    <property type="match status" value="1"/>
</dbReference>
<evidence type="ECO:0000259" key="1">
    <source>
        <dbReference type="PROSITE" id="PS50883"/>
    </source>
</evidence>
<gene>
    <name evidence="3" type="ORF">FDQ92_01090</name>
</gene>
<dbReference type="Gene3D" id="3.20.20.450">
    <property type="entry name" value="EAL domain"/>
    <property type="match status" value="1"/>
</dbReference>
<reference evidence="3 4" key="1">
    <citation type="submission" date="2019-05" db="EMBL/GenBank/DDBJ databases">
        <title>The Complete Genome Sequence of the n-alkane-degrading Desulfoglaeba alkanexedens ALDC reveals multiple alkylsuccinate synthase gene clusters.</title>
        <authorList>
            <person name="Callaghan A.V."/>
            <person name="Davidova I.A."/>
            <person name="Duncan K.E."/>
            <person name="Morris B."/>
            <person name="McInerney M.J."/>
        </authorList>
    </citation>
    <scope>NUCLEOTIDE SEQUENCE [LARGE SCALE GENOMIC DNA]</scope>
    <source>
        <strain evidence="3 4">ALDC</strain>
    </source>
</reference>
<dbReference type="SUPFAM" id="SSF141868">
    <property type="entry name" value="EAL domain-like"/>
    <property type="match status" value="1"/>
</dbReference>
<dbReference type="Pfam" id="PF00563">
    <property type="entry name" value="EAL"/>
    <property type="match status" value="1"/>
</dbReference>
<feature type="domain" description="EAL" evidence="1">
    <location>
        <begin position="1"/>
        <end position="206"/>
    </location>
</feature>
<dbReference type="PANTHER" id="PTHR33525:SF4">
    <property type="entry name" value="CYCLIC DI-GMP PHOSPHODIESTERASE CDGJ"/>
    <property type="match status" value="1"/>
</dbReference>
<dbReference type="EMBL" id="CP040098">
    <property type="protein sequence ID" value="QCQ20915.1"/>
    <property type="molecule type" value="Genomic_DNA"/>
</dbReference>
<dbReference type="SUPFAM" id="SSF109604">
    <property type="entry name" value="HD-domain/PDEase-like"/>
    <property type="match status" value="1"/>
</dbReference>
<dbReference type="OrthoDB" id="9804751at2"/>
<dbReference type="PANTHER" id="PTHR33525">
    <property type="match status" value="1"/>
</dbReference>
<evidence type="ECO:0000313" key="4">
    <source>
        <dbReference type="Proteomes" id="UP000298602"/>
    </source>
</evidence>
<name>A0A4P8L1X6_9BACT</name>
<evidence type="ECO:0000313" key="3">
    <source>
        <dbReference type="EMBL" id="QCQ20915.1"/>
    </source>
</evidence>
<dbReference type="Pfam" id="PF08668">
    <property type="entry name" value="HDOD"/>
    <property type="match status" value="1"/>
</dbReference>
<evidence type="ECO:0000259" key="2">
    <source>
        <dbReference type="PROSITE" id="PS51833"/>
    </source>
</evidence>
<dbReference type="InterPro" id="IPR013976">
    <property type="entry name" value="HDOD"/>
</dbReference>
<reference evidence="3 4" key="2">
    <citation type="submission" date="2019-05" db="EMBL/GenBank/DDBJ databases">
        <authorList>
            <person name="Suflita J.M."/>
            <person name="Marks C.R."/>
        </authorList>
    </citation>
    <scope>NUCLEOTIDE SEQUENCE [LARGE SCALE GENOMIC DNA]</scope>
    <source>
        <strain evidence="3 4">ALDC</strain>
    </source>
</reference>
<dbReference type="InterPro" id="IPR035919">
    <property type="entry name" value="EAL_sf"/>
</dbReference>
<organism evidence="3 4">
    <name type="scientific">Desulfoglaeba alkanexedens ALDC</name>
    <dbReference type="NCBI Taxonomy" id="980445"/>
    <lineage>
        <taxon>Bacteria</taxon>
        <taxon>Pseudomonadati</taxon>
        <taxon>Thermodesulfobacteriota</taxon>
        <taxon>Syntrophobacteria</taxon>
        <taxon>Syntrophobacterales</taxon>
        <taxon>Syntrophobacteraceae</taxon>
        <taxon>Desulfoglaeba</taxon>
    </lineage>
</organism>
<dbReference type="PROSITE" id="PS51833">
    <property type="entry name" value="HDOD"/>
    <property type="match status" value="1"/>
</dbReference>
<sequence length="405" mass="46308">MNSFVARQPILDRSLRVFGYEILYRPTAVSEEALVSDGDSASLNVIQNIVLVIGCDRLTGGRKAFINFTRNLLLQDAAFYLPKELAVIEILEHVKVDPELMAACQRLKHAGYLIALDDFVLSRSEHHPIAQLADIVKVDFRLTTPEEHRAIVSRFGNGSRRFLAEKTETREEFQEALHAGYSLFQGYFFSKPTIIARKDIPVSKFNSLRMMRELHREDFPIEAIENVIRQDPSLVYKLLRYINSAFFGLRHKVTSIRHALALLGEKEVRKWATLTIYARVSKGQPEEVLRLSLLRAAFFESLAPYLNMAEEKPQLFLMGIFSLVDVLLGRPLEEALSEVPLSDDINHALLGGSNRYRPVFDLGTAYEKADWTRVFALCQKLSIHPRTVARLYLEAIEWTERIFLV</sequence>
<feature type="domain" description="HDOD" evidence="2">
    <location>
        <begin position="200"/>
        <end position="387"/>
    </location>
</feature>
<accession>A0A4P8L1X6</accession>
<dbReference type="Proteomes" id="UP000298602">
    <property type="component" value="Chromosome"/>
</dbReference>